<dbReference type="EMBL" id="JAGTJJ010000019">
    <property type="protein sequence ID" value="MDC3984296.1"/>
    <property type="molecule type" value="Genomic_DNA"/>
</dbReference>
<dbReference type="PANTHER" id="PTHR43047:SF72">
    <property type="entry name" value="OSMOSENSING HISTIDINE PROTEIN KINASE SLN1"/>
    <property type="match status" value="1"/>
</dbReference>
<dbReference type="InterPro" id="IPR004358">
    <property type="entry name" value="Sig_transdc_His_kin-like_C"/>
</dbReference>
<feature type="domain" description="PAS" evidence="9">
    <location>
        <begin position="23"/>
        <end position="93"/>
    </location>
</feature>
<dbReference type="Gene3D" id="3.40.50.2300">
    <property type="match status" value="1"/>
</dbReference>
<dbReference type="InterPro" id="IPR000700">
    <property type="entry name" value="PAS-assoc_C"/>
</dbReference>
<dbReference type="PANTHER" id="PTHR43047">
    <property type="entry name" value="TWO-COMPONENT HISTIDINE PROTEIN KINASE"/>
    <property type="match status" value="1"/>
</dbReference>
<keyword evidence="5" id="KW-0418">Kinase</keyword>
<feature type="modified residue" description="4-aspartylphosphate" evidence="6">
    <location>
        <position position="459"/>
    </location>
</feature>
<dbReference type="Gene3D" id="3.30.565.10">
    <property type="entry name" value="Histidine kinase-like ATPase, C-terminal domain"/>
    <property type="match status" value="1"/>
</dbReference>
<evidence type="ECO:0000259" key="10">
    <source>
        <dbReference type="PROSITE" id="PS50113"/>
    </source>
</evidence>
<evidence type="ECO:0000259" key="7">
    <source>
        <dbReference type="PROSITE" id="PS50109"/>
    </source>
</evidence>
<accession>A0A9X3XA56</accession>
<dbReference type="InterPro" id="IPR035965">
    <property type="entry name" value="PAS-like_dom_sf"/>
</dbReference>
<dbReference type="InterPro" id="IPR036097">
    <property type="entry name" value="HisK_dim/P_sf"/>
</dbReference>
<dbReference type="CDD" id="cd00082">
    <property type="entry name" value="HisKA"/>
    <property type="match status" value="1"/>
</dbReference>
<feature type="domain" description="PAC" evidence="10">
    <location>
        <begin position="97"/>
        <end position="147"/>
    </location>
</feature>
<dbReference type="SUPFAM" id="SSF55785">
    <property type="entry name" value="PYP-like sensor domain (PAS domain)"/>
    <property type="match status" value="1"/>
</dbReference>
<sequence>MHDDHAAQTSRFEGVVEEALAGVRGLFRLIVEKTSELVVVHRGGKILYANPTLVACLGHESTEALYGRPLGEILHAEDVTRENRRVRVMLATNEAAPLYTYRLMRRDGSVITVEVASAPAPFEGGIAIISLCRDITTRIETEARVYQANLMNSMGTLAAGVAHEINNPLAYVTLNIALVTKKLEDLASASGARGDTETQSLARELLGFCGEALDGTDRVAQIVRDFRVFSSANQEERRPIDVRRVLDASIKVADNEIRHRGHLVRSYGEVPLVHANEARLGQVFLNLLVNALQALPQGSAQTNEILVVTATHKVSGSALVEIRDNGPGIPPEILNRVFEPFFTTKPVGVGSGLGLSICRSIVSAHGGRIEIESEVGKGTVVRVTLLPAENVDLGQEPRSEIPKRAPVPRLTVLVVDDEPALLSAIVRQLERSHDVDGRTSWKGALEALADKPYDAVLCDVMMPGVSGFDIHRSLCERMPESSERIVYMTGGAFTQDARSFLAQAPNRCLEKPFSPADLEEILRAIAPRPRAPSSV</sequence>
<evidence type="ECO:0000313" key="11">
    <source>
        <dbReference type="EMBL" id="MDC3984296.1"/>
    </source>
</evidence>
<feature type="domain" description="Response regulatory" evidence="8">
    <location>
        <begin position="411"/>
        <end position="526"/>
    </location>
</feature>
<dbReference type="RefSeq" id="WP_272458914.1">
    <property type="nucleotide sequence ID" value="NZ_JAGTJJ010000019.1"/>
</dbReference>
<dbReference type="PROSITE" id="PS50109">
    <property type="entry name" value="HIS_KIN"/>
    <property type="match status" value="1"/>
</dbReference>
<dbReference type="Pfam" id="PF02518">
    <property type="entry name" value="HATPase_c"/>
    <property type="match status" value="1"/>
</dbReference>
<dbReference type="EC" id="2.7.13.3" evidence="2"/>
<dbReference type="CDD" id="cd17546">
    <property type="entry name" value="REC_hyHK_CKI1_RcsC-like"/>
    <property type="match status" value="1"/>
</dbReference>
<dbReference type="InterPro" id="IPR011006">
    <property type="entry name" value="CheY-like_superfamily"/>
</dbReference>
<reference evidence="11 12" key="1">
    <citation type="submission" date="2021-04" db="EMBL/GenBank/DDBJ databases">
        <title>Genome analysis of Polyangium sp.</title>
        <authorList>
            <person name="Li Y."/>
            <person name="Wang J."/>
        </authorList>
    </citation>
    <scope>NUCLEOTIDE SEQUENCE [LARGE SCALE GENOMIC DNA]</scope>
    <source>
        <strain evidence="11 12">SDU14</strain>
    </source>
</reference>
<dbReference type="InterPro" id="IPR003661">
    <property type="entry name" value="HisK_dim/P_dom"/>
</dbReference>
<comment type="caution">
    <text evidence="11">The sequence shown here is derived from an EMBL/GenBank/DDBJ whole genome shotgun (WGS) entry which is preliminary data.</text>
</comment>
<evidence type="ECO:0000256" key="6">
    <source>
        <dbReference type="PROSITE-ProRule" id="PRU00169"/>
    </source>
</evidence>
<dbReference type="InterPro" id="IPR003594">
    <property type="entry name" value="HATPase_dom"/>
</dbReference>
<protein>
    <recommendedName>
        <fullName evidence="2">histidine kinase</fullName>
        <ecNumber evidence="2">2.7.13.3</ecNumber>
    </recommendedName>
</protein>
<evidence type="ECO:0000256" key="5">
    <source>
        <dbReference type="ARBA" id="ARBA00022777"/>
    </source>
</evidence>
<dbReference type="SMART" id="SM00448">
    <property type="entry name" value="REC"/>
    <property type="match status" value="1"/>
</dbReference>
<name>A0A9X3XA56_9BACT</name>
<gene>
    <name evidence="11" type="ORF">KEG57_27560</name>
</gene>
<dbReference type="CDD" id="cd00130">
    <property type="entry name" value="PAS"/>
    <property type="match status" value="1"/>
</dbReference>
<dbReference type="AlphaFoldDB" id="A0A9X3XA56"/>
<evidence type="ECO:0000313" key="12">
    <source>
        <dbReference type="Proteomes" id="UP001151081"/>
    </source>
</evidence>
<dbReference type="NCBIfam" id="TIGR00229">
    <property type="entry name" value="sensory_box"/>
    <property type="match status" value="1"/>
</dbReference>
<dbReference type="PROSITE" id="PS50112">
    <property type="entry name" value="PAS"/>
    <property type="match status" value="1"/>
</dbReference>
<evidence type="ECO:0000256" key="4">
    <source>
        <dbReference type="ARBA" id="ARBA00022679"/>
    </source>
</evidence>
<dbReference type="GO" id="GO:0009927">
    <property type="term" value="F:histidine phosphotransfer kinase activity"/>
    <property type="evidence" value="ECO:0007669"/>
    <property type="project" value="TreeGrafter"/>
</dbReference>
<dbReference type="PROSITE" id="PS50113">
    <property type="entry name" value="PAC"/>
    <property type="match status" value="1"/>
</dbReference>
<dbReference type="GO" id="GO:0000155">
    <property type="term" value="F:phosphorelay sensor kinase activity"/>
    <property type="evidence" value="ECO:0007669"/>
    <property type="project" value="InterPro"/>
</dbReference>
<dbReference type="SMART" id="SM00091">
    <property type="entry name" value="PAS"/>
    <property type="match status" value="1"/>
</dbReference>
<comment type="catalytic activity">
    <reaction evidence="1">
        <text>ATP + protein L-histidine = ADP + protein N-phospho-L-histidine.</text>
        <dbReference type="EC" id="2.7.13.3"/>
    </reaction>
</comment>
<dbReference type="Pfam" id="PF00072">
    <property type="entry name" value="Response_reg"/>
    <property type="match status" value="1"/>
</dbReference>
<dbReference type="InterPro" id="IPR000014">
    <property type="entry name" value="PAS"/>
</dbReference>
<dbReference type="Gene3D" id="1.10.287.130">
    <property type="match status" value="1"/>
</dbReference>
<dbReference type="Gene3D" id="3.30.450.20">
    <property type="entry name" value="PAS domain"/>
    <property type="match status" value="1"/>
</dbReference>
<evidence type="ECO:0000256" key="1">
    <source>
        <dbReference type="ARBA" id="ARBA00000085"/>
    </source>
</evidence>
<evidence type="ECO:0000259" key="8">
    <source>
        <dbReference type="PROSITE" id="PS50110"/>
    </source>
</evidence>
<dbReference type="Pfam" id="PF13426">
    <property type="entry name" value="PAS_9"/>
    <property type="match status" value="1"/>
</dbReference>
<dbReference type="SUPFAM" id="SSF55874">
    <property type="entry name" value="ATPase domain of HSP90 chaperone/DNA topoisomerase II/histidine kinase"/>
    <property type="match status" value="1"/>
</dbReference>
<dbReference type="InterPro" id="IPR001789">
    <property type="entry name" value="Sig_transdc_resp-reg_receiver"/>
</dbReference>
<dbReference type="Proteomes" id="UP001151081">
    <property type="component" value="Unassembled WGS sequence"/>
</dbReference>
<feature type="domain" description="Histidine kinase" evidence="7">
    <location>
        <begin position="160"/>
        <end position="389"/>
    </location>
</feature>
<dbReference type="SUPFAM" id="SSF47384">
    <property type="entry name" value="Homodimeric domain of signal transducing histidine kinase"/>
    <property type="match status" value="1"/>
</dbReference>
<organism evidence="11 12">
    <name type="scientific">Polyangium jinanense</name>
    <dbReference type="NCBI Taxonomy" id="2829994"/>
    <lineage>
        <taxon>Bacteria</taxon>
        <taxon>Pseudomonadati</taxon>
        <taxon>Myxococcota</taxon>
        <taxon>Polyangia</taxon>
        <taxon>Polyangiales</taxon>
        <taxon>Polyangiaceae</taxon>
        <taxon>Polyangium</taxon>
    </lineage>
</organism>
<dbReference type="PRINTS" id="PR00344">
    <property type="entry name" value="BCTRLSENSOR"/>
</dbReference>
<dbReference type="InterPro" id="IPR005467">
    <property type="entry name" value="His_kinase_dom"/>
</dbReference>
<keyword evidence="12" id="KW-1185">Reference proteome</keyword>
<dbReference type="SUPFAM" id="SSF52172">
    <property type="entry name" value="CheY-like"/>
    <property type="match status" value="1"/>
</dbReference>
<keyword evidence="3 6" id="KW-0597">Phosphoprotein</keyword>
<dbReference type="PROSITE" id="PS50110">
    <property type="entry name" value="RESPONSE_REGULATORY"/>
    <property type="match status" value="1"/>
</dbReference>
<keyword evidence="4" id="KW-0808">Transferase</keyword>
<proteinExistence type="predicted"/>
<evidence type="ECO:0000256" key="2">
    <source>
        <dbReference type="ARBA" id="ARBA00012438"/>
    </source>
</evidence>
<dbReference type="SMART" id="SM00387">
    <property type="entry name" value="HATPase_c"/>
    <property type="match status" value="1"/>
</dbReference>
<evidence type="ECO:0000259" key="9">
    <source>
        <dbReference type="PROSITE" id="PS50112"/>
    </source>
</evidence>
<dbReference type="InterPro" id="IPR036890">
    <property type="entry name" value="HATPase_C_sf"/>
</dbReference>
<evidence type="ECO:0000256" key="3">
    <source>
        <dbReference type="ARBA" id="ARBA00022553"/>
    </source>
</evidence>
<dbReference type="GO" id="GO:0005886">
    <property type="term" value="C:plasma membrane"/>
    <property type="evidence" value="ECO:0007669"/>
    <property type="project" value="TreeGrafter"/>
</dbReference>